<keyword evidence="2" id="KW-1185">Reference proteome</keyword>
<sequence>MDERWRESFIINSGDNNTFIDYFLIILQPSFIKIIVV</sequence>
<organism evidence="1 2">
    <name type="scientific">Bacillus badius</name>
    <dbReference type="NCBI Taxonomy" id="1455"/>
    <lineage>
        <taxon>Bacteria</taxon>
        <taxon>Bacillati</taxon>
        <taxon>Bacillota</taxon>
        <taxon>Bacilli</taxon>
        <taxon>Bacillales</taxon>
        <taxon>Bacillaceae</taxon>
        <taxon>Pseudobacillus</taxon>
    </lineage>
</organism>
<protein>
    <submittedName>
        <fullName evidence="1">Uncharacterized protein</fullName>
    </submittedName>
</protein>
<comment type="caution">
    <text evidence="1">The sequence shown here is derived from an EMBL/GenBank/DDBJ whole genome shotgun (WGS) entry which is preliminary data.</text>
</comment>
<name>A0ABR5B1X2_BACBA</name>
<evidence type="ECO:0000313" key="1">
    <source>
        <dbReference type="EMBL" id="KIL80760.1"/>
    </source>
</evidence>
<evidence type="ECO:0000313" key="2">
    <source>
        <dbReference type="Proteomes" id="UP000031982"/>
    </source>
</evidence>
<accession>A0ABR5B1X2</accession>
<gene>
    <name evidence="1" type="ORF">SD77_0608</name>
</gene>
<dbReference type="EMBL" id="JXLP01000001">
    <property type="protein sequence ID" value="KIL80760.1"/>
    <property type="molecule type" value="Genomic_DNA"/>
</dbReference>
<dbReference type="Proteomes" id="UP000031982">
    <property type="component" value="Unassembled WGS sequence"/>
</dbReference>
<reference evidence="1 2" key="1">
    <citation type="submission" date="2015-01" db="EMBL/GenBank/DDBJ databases">
        <title>Genome Assembly of Bacillus badius MTCC 1458.</title>
        <authorList>
            <person name="Verma A."/>
            <person name="Khatri I."/>
            <person name="Mual P."/>
            <person name="Subramanian S."/>
            <person name="Krishnamurthi S."/>
        </authorList>
    </citation>
    <scope>NUCLEOTIDE SEQUENCE [LARGE SCALE GENOMIC DNA]</scope>
    <source>
        <strain evidence="1 2">MTCC 1458</strain>
    </source>
</reference>
<proteinExistence type="predicted"/>